<dbReference type="InterPro" id="IPR004701">
    <property type="entry name" value="PTS_EIIA_man-typ"/>
</dbReference>
<evidence type="ECO:0000256" key="5">
    <source>
        <dbReference type="ARBA" id="ARBA00046577"/>
    </source>
</evidence>
<name>A0A9D1X3V3_9FIRM</name>
<dbReference type="Gene3D" id="3.40.50.510">
    <property type="entry name" value="Phosphotransferase system, mannose-type IIA component"/>
    <property type="match status" value="1"/>
</dbReference>
<gene>
    <name evidence="7" type="primary">dhaM</name>
    <name evidence="7" type="ORF">H9849_04635</name>
</gene>
<comment type="catalytic activity">
    <reaction evidence="1">
        <text>dihydroxyacetone + phosphoenolpyruvate = dihydroxyacetone phosphate + pyruvate</text>
        <dbReference type="Rhea" id="RHEA:18381"/>
        <dbReference type="ChEBI" id="CHEBI:15361"/>
        <dbReference type="ChEBI" id="CHEBI:16016"/>
        <dbReference type="ChEBI" id="CHEBI:57642"/>
        <dbReference type="ChEBI" id="CHEBI:58702"/>
        <dbReference type="EC" id="2.7.1.121"/>
    </reaction>
</comment>
<dbReference type="PROSITE" id="PS51096">
    <property type="entry name" value="PTS_EIIA_TYPE_4"/>
    <property type="match status" value="1"/>
</dbReference>
<dbReference type="Pfam" id="PF03610">
    <property type="entry name" value="EIIA-man"/>
    <property type="match status" value="1"/>
</dbReference>
<dbReference type="NCBIfam" id="TIGR02364">
    <property type="entry name" value="dha_pts"/>
    <property type="match status" value="1"/>
</dbReference>
<dbReference type="GO" id="GO:0016020">
    <property type="term" value="C:membrane"/>
    <property type="evidence" value="ECO:0007669"/>
    <property type="project" value="InterPro"/>
</dbReference>
<dbReference type="InterPro" id="IPR036662">
    <property type="entry name" value="PTS_EIIA_man-typ_sf"/>
</dbReference>
<accession>A0A9D1X3V3</accession>
<dbReference type="EMBL" id="DXEQ01000129">
    <property type="protein sequence ID" value="HIX72289.1"/>
    <property type="molecule type" value="Genomic_DNA"/>
</dbReference>
<reference evidence="7" key="1">
    <citation type="journal article" date="2021" name="PeerJ">
        <title>Extensive microbial diversity within the chicken gut microbiome revealed by metagenomics and culture.</title>
        <authorList>
            <person name="Gilroy R."/>
            <person name="Ravi A."/>
            <person name="Getino M."/>
            <person name="Pursley I."/>
            <person name="Horton D.L."/>
            <person name="Alikhan N.F."/>
            <person name="Baker D."/>
            <person name="Gharbi K."/>
            <person name="Hall N."/>
            <person name="Watson M."/>
            <person name="Adriaenssens E.M."/>
            <person name="Foster-Nyarko E."/>
            <person name="Jarju S."/>
            <person name="Secka A."/>
            <person name="Antonio M."/>
            <person name="Oren A."/>
            <person name="Chaudhuri R.R."/>
            <person name="La Ragione R."/>
            <person name="Hildebrand F."/>
            <person name="Pallen M.J."/>
        </authorList>
    </citation>
    <scope>NUCLEOTIDE SEQUENCE</scope>
    <source>
        <strain evidence="7">ChiSxjej3B15-1167</strain>
    </source>
</reference>
<reference evidence="7" key="2">
    <citation type="submission" date="2021-04" db="EMBL/GenBank/DDBJ databases">
        <authorList>
            <person name="Gilroy R."/>
        </authorList>
    </citation>
    <scope>NUCLEOTIDE SEQUENCE</scope>
    <source>
        <strain evidence="7">ChiSxjej3B15-1167</strain>
    </source>
</reference>
<dbReference type="InterPro" id="IPR039643">
    <property type="entry name" value="DhaM"/>
</dbReference>
<dbReference type="EC" id="2.7.1.121" evidence="3"/>
<dbReference type="PANTHER" id="PTHR38594:SF1">
    <property type="entry name" value="PEP-DEPENDENT DIHYDROXYACETONE KINASE, PHOSPHORYL DONOR SUBUNIT DHAM"/>
    <property type="match status" value="1"/>
</dbReference>
<dbReference type="Proteomes" id="UP000886805">
    <property type="component" value="Unassembled WGS sequence"/>
</dbReference>
<dbReference type="GO" id="GO:0047324">
    <property type="term" value="F:phosphoenolpyruvate-glycerone phosphotransferase activity"/>
    <property type="evidence" value="ECO:0007669"/>
    <property type="project" value="UniProtKB-EC"/>
</dbReference>
<evidence type="ECO:0000313" key="8">
    <source>
        <dbReference type="Proteomes" id="UP000886805"/>
    </source>
</evidence>
<evidence type="ECO:0000256" key="2">
    <source>
        <dbReference type="ARBA" id="ARBA00002788"/>
    </source>
</evidence>
<dbReference type="SUPFAM" id="SSF53062">
    <property type="entry name" value="PTS system fructose IIA component-like"/>
    <property type="match status" value="1"/>
</dbReference>
<dbReference type="PANTHER" id="PTHR38594">
    <property type="entry name" value="PEP-DEPENDENT DIHYDROXYACETONE KINASE, PHOSPHORYL DONOR SUBUNIT DHAM"/>
    <property type="match status" value="1"/>
</dbReference>
<organism evidence="7 8">
    <name type="scientific">Candidatus Anaerobutyricum stercoripullorum</name>
    <dbReference type="NCBI Taxonomy" id="2838456"/>
    <lineage>
        <taxon>Bacteria</taxon>
        <taxon>Bacillati</taxon>
        <taxon>Bacillota</taxon>
        <taxon>Clostridia</taxon>
        <taxon>Lachnospirales</taxon>
        <taxon>Lachnospiraceae</taxon>
        <taxon>Anaerobutyricum</taxon>
    </lineage>
</organism>
<sequence>MVGIVIVSHSQKLAEGVVDLASLMAPETPMRAAGGMDDGGFGTSFEKISTAIDEIYSDDGVIILMDMGSAVMTTEMVLEMMEDRNVKMVDCPVVEGAIAAAVVAAGGAPMADVIQVAEAAKTTAKF</sequence>
<evidence type="ECO:0000256" key="4">
    <source>
        <dbReference type="ARBA" id="ARBA00022679"/>
    </source>
</evidence>
<evidence type="ECO:0000259" key="6">
    <source>
        <dbReference type="PROSITE" id="PS51096"/>
    </source>
</evidence>
<dbReference type="GO" id="GO:0019563">
    <property type="term" value="P:glycerol catabolic process"/>
    <property type="evidence" value="ECO:0007669"/>
    <property type="project" value="InterPro"/>
</dbReference>
<dbReference type="InterPro" id="IPR012844">
    <property type="entry name" value="DhaM_N"/>
</dbReference>
<comment type="function">
    <text evidence="2">Component of the dihydroxyacetone kinase complex, which is responsible for the phosphoenolpyruvate (PEP)-dependent phosphorylation of dihydroxyacetone. DhaM serves as the phosphoryl donor. Is phosphorylated by phosphoenolpyruvate in an EI- and HPr-dependent reaction, and a phosphorelay system on histidine residues finally leads to phosphoryl transfer to DhaL and dihydroxyacetone.</text>
</comment>
<proteinExistence type="predicted"/>
<keyword evidence="7" id="KW-0418">Kinase</keyword>
<dbReference type="GO" id="GO:0009401">
    <property type="term" value="P:phosphoenolpyruvate-dependent sugar phosphotransferase system"/>
    <property type="evidence" value="ECO:0007669"/>
    <property type="project" value="InterPro"/>
</dbReference>
<keyword evidence="4" id="KW-0808">Transferase</keyword>
<evidence type="ECO:0000256" key="3">
    <source>
        <dbReference type="ARBA" id="ARBA00012095"/>
    </source>
</evidence>
<comment type="caution">
    <text evidence="7">The sequence shown here is derived from an EMBL/GenBank/DDBJ whole genome shotgun (WGS) entry which is preliminary data.</text>
</comment>
<evidence type="ECO:0000256" key="1">
    <source>
        <dbReference type="ARBA" id="ARBA00001113"/>
    </source>
</evidence>
<comment type="subunit">
    <text evidence="5">Homodimer. The dihydroxyacetone kinase complex is composed of a homodimer of DhaM, a homodimer of DhaK and the subunit DhaL.</text>
</comment>
<evidence type="ECO:0000313" key="7">
    <source>
        <dbReference type="EMBL" id="HIX72289.1"/>
    </source>
</evidence>
<dbReference type="AlphaFoldDB" id="A0A9D1X3V3"/>
<feature type="domain" description="PTS EIIA type-4" evidence="6">
    <location>
        <begin position="1"/>
        <end position="124"/>
    </location>
</feature>
<protein>
    <recommendedName>
        <fullName evidence="3">phosphoenolpyruvate--glycerone phosphotransferase</fullName>
        <ecNumber evidence="3">2.7.1.121</ecNumber>
    </recommendedName>
</protein>